<dbReference type="RefSeq" id="WP_310536653.1">
    <property type="nucleotide sequence ID" value="NZ_BAAAOC010000010.1"/>
</dbReference>
<evidence type="ECO:0000313" key="2">
    <source>
        <dbReference type="Proteomes" id="UP001260872"/>
    </source>
</evidence>
<dbReference type="EMBL" id="JAVKGT010000007">
    <property type="protein sequence ID" value="MDR5711268.1"/>
    <property type="molecule type" value="Genomic_DNA"/>
</dbReference>
<reference evidence="2" key="1">
    <citation type="submission" date="2023-07" db="EMBL/GenBank/DDBJ databases">
        <title>Description of three actinobacteria isolated from air of manufacturing shop in a pharmaceutical factory.</title>
        <authorList>
            <person name="Zhang D.-F."/>
        </authorList>
    </citation>
    <scope>NUCLEOTIDE SEQUENCE [LARGE SCALE GENOMIC DNA]</scope>
    <source>
        <strain evidence="2">CCTCC AB 207010</strain>
    </source>
</reference>
<proteinExistence type="predicted"/>
<dbReference type="Proteomes" id="UP001260872">
    <property type="component" value="Unassembled WGS sequence"/>
</dbReference>
<organism evidence="1 2">
    <name type="scientific">Nesterenkonia flava</name>
    <dbReference type="NCBI Taxonomy" id="469799"/>
    <lineage>
        <taxon>Bacteria</taxon>
        <taxon>Bacillati</taxon>
        <taxon>Actinomycetota</taxon>
        <taxon>Actinomycetes</taxon>
        <taxon>Micrococcales</taxon>
        <taxon>Micrococcaceae</taxon>
        <taxon>Nesterenkonia</taxon>
    </lineage>
</organism>
<evidence type="ECO:0008006" key="3">
    <source>
        <dbReference type="Google" id="ProtNLM"/>
    </source>
</evidence>
<name>A0ABU1FRH6_9MICC</name>
<evidence type="ECO:0000313" key="1">
    <source>
        <dbReference type="EMBL" id="MDR5711268.1"/>
    </source>
</evidence>
<comment type="caution">
    <text evidence="1">The sequence shown here is derived from an EMBL/GenBank/DDBJ whole genome shotgun (WGS) entry which is preliminary data.</text>
</comment>
<keyword evidence="2" id="KW-1185">Reference proteome</keyword>
<accession>A0ABU1FRH6</accession>
<gene>
    <name evidence="1" type="ORF">RH857_03825</name>
</gene>
<sequence>MRHAEILTLLSWDMASTGRGCGAQELAELVYGESRHQIAMRAEMVRLRKQLRSSPAAAGVDVASKPYRLTSAIDHDAAAVLTALTAGDRMAALDLYGGSLLPASEAPGILSIRHHLAAALRESLLADGSAEELFRYLQLPEAIEDEEAAYTALRVMPTESPLRAALVARMQT</sequence>
<protein>
    <recommendedName>
        <fullName evidence="3">Transcriptional regulator</fullName>
    </recommendedName>
</protein>